<dbReference type="Pfam" id="PF04237">
    <property type="entry name" value="YjbR"/>
    <property type="match status" value="1"/>
</dbReference>
<keyword evidence="2" id="KW-1185">Reference proteome</keyword>
<name>A0ABN3J4F3_9ACTN</name>
<protein>
    <recommendedName>
        <fullName evidence="3">MmcQ/YjbR family DNA-binding protein</fullName>
    </recommendedName>
</protein>
<dbReference type="Gene3D" id="3.90.1150.30">
    <property type="match status" value="1"/>
</dbReference>
<dbReference type="InterPro" id="IPR058532">
    <property type="entry name" value="YjbR/MT2646/Rv2570-like"/>
</dbReference>
<evidence type="ECO:0000313" key="1">
    <source>
        <dbReference type="EMBL" id="GAA2420549.1"/>
    </source>
</evidence>
<comment type="caution">
    <text evidence="1">The sequence shown here is derived from an EMBL/GenBank/DDBJ whole genome shotgun (WGS) entry which is preliminary data.</text>
</comment>
<evidence type="ECO:0000313" key="2">
    <source>
        <dbReference type="Proteomes" id="UP001501231"/>
    </source>
</evidence>
<dbReference type="Proteomes" id="UP001501231">
    <property type="component" value="Unassembled WGS sequence"/>
</dbReference>
<organism evidence="1 2">
    <name type="scientific">Actinomadura vinacea</name>
    <dbReference type="NCBI Taxonomy" id="115336"/>
    <lineage>
        <taxon>Bacteria</taxon>
        <taxon>Bacillati</taxon>
        <taxon>Actinomycetota</taxon>
        <taxon>Actinomycetes</taxon>
        <taxon>Streptosporangiales</taxon>
        <taxon>Thermomonosporaceae</taxon>
        <taxon>Actinomadura</taxon>
    </lineage>
</organism>
<dbReference type="SUPFAM" id="SSF142906">
    <property type="entry name" value="YjbR-like"/>
    <property type="match status" value="1"/>
</dbReference>
<proteinExistence type="predicted"/>
<sequence length="127" mass="13686">MSEAAGFIQAMGVDEFLDVILGLPEVVQHDGHPTLTGFRVRGKGFCYLDGAEATIMLKATLEEQAALAAEEPEVFSASWSAGRFGWVSIRLAKVDPDELAELVTEGWRLSAPKRLAASYLSESGLKS</sequence>
<reference evidence="1 2" key="1">
    <citation type="journal article" date="2019" name="Int. J. Syst. Evol. Microbiol.">
        <title>The Global Catalogue of Microorganisms (GCM) 10K type strain sequencing project: providing services to taxonomists for standard genome sequencing and annotation.</title>
        <authorList>
            <consortium name="The Broad Institute Genomics Platform"/>
            <consortium name="The Broad Institute Genome Sequencing Center for Infectious Disease"/>
            <person name="Wu L."/>
            <person name="Ma J."/>
        </authorList>
    </citation>
    <scope>NUCLEOTIDE SEQUENCE [LARGE SCALE GENOMIC DNA]</scope>
    <source>
        <strain evidence="1 2">JCM 3325</strain>
    </source>
</reference>
<gene>
    <name evidence="1" type="ORF">GCM10010191_34750</name>
</gene>
<dbReference type="EMBL" id="BAAARW010000012">
    <property type="protein sequence ID" value="GAA2420549.1"/>
    <property type="molecule type" value="Genomic_DNA"/>
</dbReference>
<dbReference type="InterPro" id="IPR038056">
    <property type="entry name" value="YjbR-like_sf"/>
</dbReference>
<accession>A0ABN3J4F3</accession>
<evidence type="ECO:0008006" key="3">
    <source>
        <dbReference type="Google" id="ProtNLM"/>
    </source>
</evidence>